<dbReference type="InterPro" id="IPR003599">
    <property type="entry name" value="Ig_sub"/>
</dbReference>
<dbReference type="InterPro" id="IPR013098">
    <property type="entry name" value="Ig_I-set"/>
</dbReference>
<evidence type="ECO:0000259" key="2">
    <source>
        <dbReference type="PROSITE" id="PS50835"/>
    </source>
</evidence>
<dbReference type="GO" id="GO:0050808">
    <property type="term" value="P:synapse organization"/>
    <property type="evidence" value="ECO:0007669"/>
    <property type="project" value="TreeGrafter"/>
</dbReference>
<dbReference type="OrthoDB" id="5969816at2759"/>
<keyword evidence="1" id="KW-0812">Transmembrane</keyword>
<dbReference type="InterPro" id="IPR013783">
    <property type="entry name" value="Ig-like_fold"/>
</dbReference>
<dbReference type="InterPro" id="IPR013106">
    <property type="entry name" value="Ig_V-set"/>
</dbReference>
<dbReference type="Proteomes" id="UP000663889">
    <property type="component" value="Unassembled WGS sequence"/>
</dbReference>
<evidence type="ECO:0000313" key="4">
    <source>
        <dbReference type="EMBL" id="CAF0922729.1"/>
    </source>
</evidence>
<dbReference type="AlphaFoldDB" id="A0A814G4M3"/>
<feature type="transmembrane region" description="Helical" evidence="1">
    <location>
        <begin position="253"/>
        <end position="276"/>
    </location>
</feature>
<dbReference type="InterPro" id="IPR007110">
    <property type="entry name" value="Ig-like_dom"/>
</dbReference>
<evidence type="ECO:0000313" key="3">
    <source>
        <dbReference type="EMBL" id="CAF0858151.1"/>
    </source>
</evidence>
<gene>
    <name evidence="5" type="ORF">RFH988_LOCUS13554</name>
    <name evidence="3" type="ORF">SEV965_LOCUS3472</name>
    <name evidence="4" type="ORF">ZHD862_LOCUS8487</name>
</gene>
<dbReference type="Proteomes" id="UP000663864">
    <property type="component" value="Unassembled WGS sequence"/>
</dbReference>
<dbReference type="Proteomes" id="UP000663882">
    <property type="component" value="Unassembled WGS sequence"/>
</dbReference>
<dbReference type="Pfam" id="PF07679">
    <property type="entry name" value="I-set"/>
    <property type="match status" value="1"/>
</dbReference>
<dbReference type="PANTHER" id="PTHR23279:SF36">
    <property type="entry name" value="DEFECTIVE PROBOSCIS EXTENSION RESPONSE 9, ISOFORM A"/>
    <property type="match status" value="1"/>
</dbReference>
<dbReference type="PROSITE" id="PS50835">
    <property type="entry name" value="IG_LIKE"/>
    <property type="match status" value="2"/>
</dbReference>
<evidence type="ECO:0000313" key="6">
    <source>
        <dbReference type="Proteomes" id="UP000663882"/>
    </source>
</evidence>
<dbReference type="PANTHER" id="PTHR23279">
    <property type="entry name" value="DEFECTIVE PROBOSCIS EXTENSION RESPONSE DPR -RELATED"/>
    <property type="match status" value="1"/>
</dbReference>
<reference evidence="5" key="1">
    <citation type="submission" date="2021-02" db="EMBL/GenBank/DDBJ databases">
        <authorList>
            <person name="Nowell W R."/>
        </authorList>
    </citation>
    <scope>NUCLEOTIDE SEQUENCE</scope>
</reference>
<dbReference type="Gene3D" id="2.60.40.10">
    <property type="entry name" value="Immunoglobulins"/>
    <property type="match status" value="2"/>
</dbReference>
<dbReference type="InterPro" id="IPR036179">
    <property type="entry name" value="Ig-like_dom_sf"/>
</dbReference>
<proteinExistence type="predicted"/>
<name>A0A814G4M3_9BILA</name>
<dbReference type="CDD" id="cd00096">
    <property type="entry name" value="Ig"/>
    <property type="match status" value="1"/>
</dbReference>
<sequence>MFPLKVFLILLFIINITYSMYYLTNFHAHYPDARVIIANCGDTIQLSCQTEIENNSLSIVPIIWFRLYENAYPQPLILGDRQLIDDQRFIPRTQNNDHYLEIADVRKDDEGYYLCKSENGIQISYNLTILSNTCIDIVPNRICVTIDEPIHLMCRIHSMKNPNEVNLHVEWTRDNYLLDNLTEYISNDVSVDGTLYETLLIKHASRNDTGIYTCRYGQMLIATAQVIVNQYPSGSKSRRLISQLRGNNSSSKASLRTVVSCFYIVYQIVLVALVALS</sequence>
<evidence type="ECO:0000256" key="1">
    <source>
        <dbReference type="SAM" id="Phobius"/>
    </source>
</evidence>
<accession>A0A814G4M3</accession>
<protein>
    <recommendedName>
        <fullName evidence="2">Ig-like domain-containing protein</fullName>
    </recommendedName>
</protein>
<keyword evidence="1" id="KW-1133">Transmembrane helix</keyword>
<dbReference type="EMBL" id="CAJNOT010000274">
    <property type="protein sequence ID" value="CAF0922729.1"/>
    <property type="molecule type" value="Genomic_DNA"/>
</dbReference>
<feature type="domain" description="Ig-like" evidence="2">
    <location>
        <begin position="148"/>
        <end position="215"/>
    </location>
</feature>
<dbReference type="InterPro" id="IPR037448">
    <property type="entry name" value="Zig-8"/>
</dbReference>
<organism evidence="5 6">
    <name type="scientific">Rotaria sordida</name>
    <dbReference type="NCBI Taxonomy" id="392033"/>
    <lineage>
        <taxon>Eukaryota</taxon>
        <taxon>Metazoa</taxon>
        <taxon>Spiralia</taxon>
        <taxon>Gnathifera</taxon>
        <taxon>Rotifera</taxon>
        <taxon>Eurotatoria</taxon>
        <taxon>Bdelloidea</taxon>
        <taxon>Philodinida</taxon>
        <taxon>Philodinidae</taxon>
        <taxon>Rotaria</taxon>
    </lineage>
</organism>
<keyword evidence="1" id="KW-0472">Membrane</keyword>
<evidence type="ECO:0000313" key="5">
    <source>
        <dbReference type="EMBL" id="CAF0989090.1"/>
    </source>
</evidence>
<dbReference type="EMBL" id="CAJNOU010000089">
    <property type="protein sequence ID" value="CAF0858151.1"/>
    <property type="molecule type" value="Genomic_DNA"/>
</dbReference>
<dbReference type="Pfam" id="PF07686">
    <property type="entry name" value="V-set"/>
    <property type="match status" value="1"/>
</dbReference>
<feature type="domain" description="Ig-like" evidence="2">
    <location>
        <begin position="31"/>
        <end position="128"/>
    </location>
</feature>
<feature type="transmembrane region" description="Helical" evidence="1">
    <location>
        <begin position="6"/>
        <end position="24"/>
    </location>
</feature>
<dbReference type="SMART" id="SM00409">
    <property type="entry name" value="IG"/>
    <property type="match status" value="2"/>
</dbReference>
<dbReference type="EMBL" id="CAJNOO010000600">
    <property type="protein sequence ID" value="CAF0989090.1"/>
    <property type="molecule type" value="Genomic_DNA"/>
</dbReference>
<dbReference type="SUPFAM" id="SSF48726">
    <property type="entry name" value="Immunoglobulin"/>
    <property type="match status" value="2"/>
</dbReference>
<dbReference type="GO" id="GO:0032589">
    <property type="term" value="C:neuron projection membrane"/>
    <property type="evidence" value="ECO:0007669"/>
    <property type="project" value="TreeGrafter"/>
</dbReference>
<comment type="caution">
    <text evidence="5">The sequence shown here is derived from an EMBL/GenBank/DDBJ whole genome shotgun (WGS) entry which is preliminary data.</text>
</comment>